<organism evidence="4">
    <name type="scientific">Cyprideis torosa</name>
    <dbReference type="NCBI Taxonomy" id="163714"/>
    <lineage>
        <taxon>Eukaryota</taxon>
        <taxon>Metazoa</taxon>
        <taxon>Ecdysozoa</taxon>
        <taxon>Arthropoda</taxon>
        <taxon>Crustacea</taxon>
        <taxon>Oligostraca</taxon>
        <taxon>Ostracoda</taxon>
        <taxon>Podocopa</taxon>
        <taxon>Podocopida</taxon>
        <taxon>Cytherocopina</taxon>
        <taxon>Cytheroidea</taxon>
        <taxon>Cytherideidae</taxon>
        <taxon>Cyprideis</taxon>
    </lineage>
</organism>
<dbReference type="AlphaFoldDB" id="A0A7R8W6C3"/>
<evidence type="ECO:0000259" key="3">
    <source>
        <dbReference type="Pfam" id="PF07985"/>
    </source>
</evidence>
<dbReference type="GO" id="GO:0005739">
    <property type="term" value="C:mitochondrion"/>
    <property type="evidence" value="ECO:0007669"/>
    <property type="project" value="TreeGrafter"/>
</dbReference>
<dbReference type="PANTHER" id="PTHR31716">
    <property type="entry name" value="PROTEIN FMC1 HOMOLOG"/>
    <property type="match status" value="1"/>
</dbReference>
<dbReference type="OrthoDB" id="8755372at2759"/>
<feature type="domain" description="SRR1-like" evidence="3">
    <location>
        <begin position="86"/>
        <end position="207"/>
    </location>
</feature>
<dbReference type="Pfam" id="PF15061">
    <property type="entry name" value="MITRAC7_Phoenixin"/>
    <property type="match status" value="1"/>
</dbReference>
<name>A0A7R8W6C3_9CRUS</name>
<evidence type="ECO:0000313" key="4">
    <source>
        <dbReference type="EMBL" id="CAD7225790.1"/>
    </source>
</evidence>
<reference evidence="4" key="1">
    <citation type="submission" date="2020-11" db="EMBL/GenBank/DDBJ databases">
        <authorList>
            <person name="Tran Van P."/>
        </authorList>
    </citation>
    <scope>NUCLEOTIDE SEQUENCE</scope>
</reference>
<dbReference type="PANTHER" id="PTHR31716:SF1">
    <property type="entry name" value="PROTEIN FMC1 HOMOLOG"/>
    <property type="match status" value="1"/>
</dbReference>
<dbReference type="GO" id="GO:0016020">
    <property type="term" value="C:membrane"/>
    <property type="evidence" value="ECO:0007669"/>
    <property type="project" value="InterPro"/>
</dbReference>
<gene>
    <name evidence="4" type="ORF">CTOB1V02_LOCUS3722</name>
</gene>
<dbReference type="InterPro" id="IPR012942">
    <property type="entry name" value="SRR1-like"/>
</dbReference>
<protein>
    <recommendedName>
        <fullName evidence="2">Protein FMC1 homolog</fullName>
    </recommendedName>
</protein>
<comment type="similarity">
    <text evidence="1">Belongs to the FMC1 family.</text>
</comment>
<evidence type="ECO:0000256" key="2">
    <source>
        <dbReference type="ARBA" id="ARBA00013846"/>
    </source>
</evidence>
<dbReference type="GO" id="GO:0033617">
    <property type="term" value="P:mitochondrial respiratory chain complex IV assembly"/>
    <property type="evidence" value="ECO:0007669"/>
    <property type="project" value="InterPro"/>
</dbReference>
<dbReference type="Pfam" id="PF07985">
    <property type="entry name" value="SRR1"/>
    <property type="match status" value="1"/>
</dbReference>
<dbReference type="InterPro" id="IPR037667">
    <property type="entry name" value="FMC1_homologue"/>
</dbReference>
<dbReference type="InterPro" id="IPR027917">
    <property type="entry name" value="MITRAC7/Phoenixin"/>
</dbReference>
<dbReference type="EMBL" id="OB660665">
    <property type="protein sequence ID" value="CAD7225790.1"/>
    <property type="molecule type" value="Genomic_DNA"/>
</dbReference>
<accession>A0A7R8W6C3</accession>
<evidence type="ECO:0000256" key="1">
    <source>
        <dbReference type="ARBA" id="ARBA00009058"/>
    </source>
</evidence>
<proteinExistence type="inferred from homology"/>
<sequence>MTSFKRKFPSIPRGVGLIGGVVGLIVIAIYPIAILPMQDASKYKEAALKIREQEGIKQEDIQPGGMRVWSDPFAPLPSAEKPKARVRVSVCDPCFSGTELKYLVDELEFHVLAENHSGSHLLPVEPWLTLLYLPSPPLTVRENLLRCNWRASTFKRLLILGQLTKAAFSPLFPDNSDFVERALELCREEELDGVDSLPAEAFHNLCLQSFPDPVSDDGDSGSKAEQSGVAFEDLQSYLARAEPSNEGSEGGRIPLHNEDCLRQWTFRALLEEASRRRMRLMNLRQARHATIRQHYFSKGERTIEEISRQFVTGGSPAIEENGDSIDQRCNVRVSVCDPCFSGTELKYLVDELEFHVLAENHSGSHLLPVEPWLTLLYLPSPPLTTTLSLWNERWNSVEKRNWTASIPFPLKLFIICASSPSQIQCLTMETAARKLSSQMSPLKIFSRILRELNHRTREAKEAGFPSTMKTSPMATLVKEMFRKHEVTDAVTCKARDELLRSASAYAEYLEAVRRHATIRQHYFSKGERTIEEISRQVGFKLPHDPK</sequence>